<keyword evidence="2" id="KW-0812">Transmembrane</keyword>
<dbReference type="Pfam" id="PF10145">
    <property type="entry name" value="PhageMin_Tail"/>
    <property type="match status" value="1"/>
</dbReference>
<comment type="caution">
    <text evidence="4">The sequence shown here is derived from an EMBL/GenBank/DDBJ whole genome shotgun (WGS) entry which is preliminary data.</text>
</comment>
<dbReference type="EMBL" id="CAJPUY010000010">
    <property type="protein sequence ID" value="CAG2144364.1"/>
    <property type="molecule type" value="Genomic_DNA"/>
</dbReference>
<evidence type="ECO:0000259" key="3">
    <source>
        <dbReference type="Pfam" id="PF10145"/>
    </source>
</evidence>
<evidence type="ECO:0000256" key="1">
    <source>
        <dbReference type="SAM" id="Coils"/>
    </source>
</evidence>
<organism evidence="4 5">
    <name type="scientific">Cupriavidus yeoncheonensis</name>
    <dbReference type="NCBI Taxonomy" id="1462994"/>
    <lineage>
        <taxon>Bacteria</taxon>
        <taxon>Pseudomonadati</taxon>
        <taxon>Pseudomonadota</taxon>
        <taxon>Betaproteobacteria</taxon>
        <taxon>Burkholderiales</taxon>
        <taxon>Burkholderiaceae</taxon>
        <taxon>Cupriavidus</taxon>
    </lineage>
</organism>
<keyword evidence="1" id="KW-0175">Coiled coil</keyword>
<name>A0A916IVX2_9BURK</name>
<reference evidence="4" key="1">
    <citation type="submission" date="2021-03" db="EMBL/GenBank/DDBJ databases">
        <authorList>
            <person name="Peeters C."/>
        </authorList>
    </citation>
    <scope>NUCLEOTIDE SEQUENCE</scope>
    <source>
        <strain evidence="4">LMG 31506</strain>
    </source>
</reference>
<dbReference type="InterPro" id="IPR010090">
    <property type="entry name" value="Phage_tape_meas"/>
</dbReference>
<keyword evidence="2" id="KW-1133">Transmembrane helix</keyword>
<keyword evidence="5" id="KW-1185">Reference proteome</keyword>
<proteinExistence type="predicted"/>
<dbReference type="RefSeq" id="WP_211947943.1">
    <property type="nucleotide sequence ID" value="NZ_CAJPUY010000010.1"/>
</dbReference>
<accession>A0A916IVX2</accession>
<evidence type="ECO:0000313" key="5">
    <source>
        <dbReference type="Proteomes" id="UP000672934"/>
    </source>
</evidence>
<dbReference type="AlphaFoldDB" id="A0A916IVX2"/>
<evidence type="ECO:0000313" key="4">
    <source>
        <dbReference type="EMBL" id="CAG2144364.1"/>
    </source>
</evidence>
<dbReference type="Proteomes" id="UP000672934">
    <property type="component" value="Unassembled WGS sequence"/>
</dbReference>
<feature type="transmembrane region" description="Helical" evidence="2">
    <location>
        <begin position="470"/>
        <end position="493"/>
    </location>
</feature>
<feature type="transmembrane region" description="Helical" evidence="2">
    <location>
        <begin position="527"/>
        <end position="545"/>
    </location>
</feature>
<feature type="transmembrane region" description="Helical" evidence="2">
    <location>
        <begin position="500"/>
        <end position="521"/>
    </location>
</feature>
<feature type="coiled-coil region" evidence="1">
    <location>
        <begin position="39"/>
        <end position="95"/>
    </location>
</feature>
<evidence type="ECO:0000256" key="2">
    <source>
        <dbReference type="SAM" id="Phobius"/>
    </source>
</evidence>
<sequence length="643" mass="67871">MSSNKRLNAVITIGGAIAGSLTSAITGTKGKLNEVGSAIQAIERRQRELNGLIRDQERLGRNGSAMRVGYAQRELEDTHKQIAALRRKQELLQRESALHERIGSVRAKLQGASFGMLAAGGVGAMSLRAPLRAFTELDDSLTNMQVAMMDRTGGLPVLFGKIKQQTIDLGNKLPGTTADFVNAATALKEQGMPLEAIAGGALKASAHLAVVMKLVPEQAAEMTAKLREAFQIPEAEFDRMADLSQRAKFGFGLKSDDLLLGAKYYGGKTNALGLTGAENVRKVYALQGMAAQQGMDGSTFGTNFGQMLTRLGMMQERLHKNSKEMKAVSATLKTAGIQLEFFKDGKFSGVDNMVLQLDKLRSLTQEKRLQVLTRLFGEEGGRPADLIARNGLEGYRKALEAMDAEASLDQRIDKSLTSFKNKSEALAGTWTNFLAATGEPLANLFTPVMGKLNDIVGGPMMKFVDQNKTLVGIVGGIVATGSGLLIVGGAVAAIGYASTFAIAGLVSIGSALQTIGAAIMFINRGLLMTPVGLVAALIGAAYVAAKGIDANAPKTAKPADFGETGGGAAVGARMRLPRRALPQPAMAGASGGTTTVTDNSNTTINVQQQPGQDPRAFADQVARLIQQQADVRRRGALHDGASQ</sequence>
<feature type="domain" description="Phage tail tape measure protein" evidence="3">
    <location>
        <begin position="164"/>
        <end position="377"/>
    </location>
</feature>
<keyword evidence="2" id="KW-0472">Membrane</keyword>
<protein>
    <recommendedName>
        <fullName evidence="3">Phage tail tape measure protein domain-containing protein</fullName>
    </recommendedName>
</protein>
<gene>
    <name evidence="4" type="ORF">LMG31506_02990</name>
</gene>
<dbReference type="NCBIfam" id="TIGR01760">
    <property type="entry name" value="tape_meas_TP901"/>
    <property type="match status" value="1"/>
</dbReference>